<comment type="caution">
    <text evidence="1">The sequence shown here is derived from an EMBL/GenBank/DDBJ whole genome shotgun (WGS) entry which is preliminary data.</text>
</comment>
<organism evidence="1 2">
    <name type="scientific">Levilactobacillus bambusae</name>
    <dbReference type="NCBI Taxonomy" id="2024736"/>
    <lineage>
        <taxon>Bacteria</taxon>
        <taxon>Bacillati</taxon>
        <taxon>Bacillota</taxon>
        <taxon>Bacilli</taxon>
        <taxon>Lactobacillales</taxon>
        <taxon>Lactobacillaceae</taxon>
        <taxon>Levilactobacillus</taxon>
    </lineage>
</organism>
<dbReference type="OrthoDB" id="9792160at2"/>
<dbReference type="AlphaFoldDB" id="A0A2V1MWZ6"/>
<evidence type="ECO:0000313" key="2">
    <source>
        <dbReference type="Proteomes" id="UP000245080"/>
    </source>
</evidence>
<dbReference type="RefSeq" id="WP_109250830.1">
    <property type="nucleotide sequence ID" value="NZ_QCXQ01000006.1"/>
</dbReference>
<dbReference type="PANTHER" id="PTHR34547:SF1">
    <property type="entry name" value="YACP-LIKE NYN DOMAIN PROTEIN"/>
    <property type="match status" value="1"/>
</dbReference>
<accession>A0A2V1MWZ6</accession>
<protein>
    <submittedName>
        <fullName evidence="1">DNA-binding protein</fullName>
    </submittedName>
</protein>
<evidence type="ECO:0000313" key="1">
    <source>
        <dbReference type="EMBL" id="PWF99372.1"/>
    </source>
</evidence>
<dbReference type="Proteomes" id="UP000245080">
    <property type="component" value="Unassembled WGS sequence"/>
</dbReference>
<gene>
    <name evidence="1" type="ORF">DCM90_07920</name>
</gene>
<keyword evidence="2" id="KW-1185">Reference proteome</keyword>
<dbReference type="GO" id="GO:0003677">
    <property type="term" value="F:DNA binding"/>
    <property type="evidence" value="ECO:0007669"/>
    <property type="project" value="UniProtKB-KW"/>
</dbReference>
<dbReference type="Pfam" id="PF05991">
    <property type="entry name" value="NYN_YacP"/>
    <property type="match status" value="1"/>
</dbReference>
<dbReference type="EMBL" id="QCXQ01000006">
    <property type="protein sequence ID" value="PWF99372.1"/>
    <property type="molecule type" value="Genomic_DNA"/>
</dbReference>
<keyword evidence="1" id="KW-0238">DNA-binding</keyword>
<name>A0A2V1MWZ6_9LACO</name>
<dbReference type="InterPro" id="IPR010298">
    <property type="entry name" value="YacP-like"/>
</dbReference>
<proteinExistence type="predicted"/>
<dbReference type="CDD" id="cd10912">
    <property type="entry name" value="PIN_YacP-like"/>
    <property type="match status" value="1"/>
</dbReference>
<dbReference type="PANTHER" id="PTHR34547">
    <property type="entry name" value="YACP-LIKE NYN DOMAIN PROTEIN"/>
    <property type="match status" value="1"/>
</dbReference>
<reference evidence="1 2" key="1">
    <citation type="journal article" date="2018" name="Int. J. Syst. Evol. Microbiol.">
        <title>Lactobacillus bambusae sp. nov., isolated from a traditional fermented Ma-bamboo shoots of Taiwan.</title>
        <authorList>
            <person name="Wang L.-T."/>
        </authorList>
    </citation>
    <scope>NUCLEOTIDE SEQUENCE [LARGE SCALE GENOMIC DNA]</scope>
    <source>
        <strain evidence="1 2">BS-W1</strain>
    </source>
</reference>
<sequence>MKQEIMIVDAYNMIGNWPVLNQLKTADRLPDARDELIHMLADYRKVRDMNIVVVFDAMYAPGTMKNERRYNLEIVWTKRDQTADSYIEALAKEKQSRLTQVTVATSDQAEQWTIFSEGALRISARELWNDIQRAKNEVSRSAREYIDQGLVRKNPWNEHQLLALEKFRDNLALGKHPDSRHLSEKD</sequence>